<organism evidence="2 3">
    <name type="scientific">Mangrovihabitans endophyticus</name>
    <dbReference type="NCBI Taxonomy" id="1751298"/>
    <lineage>
        <taxon>Bacteria</taxon>
        <taxon>Bacillati</taxon>
        <taxon>Actinomycetota</taxon>
        <taxon>Actinomycetes</taxon>
        <taxon>Micromonosporales</taxon>
        <taxon>Micromonosporaceae</taxon>
        <taxon>Mangrovihabitans</taxon>
    </lineage>
</organism>
<accession>A0A8J3BUI0</accession>
<keyword evidence="3" id="KW-1185">Reference proteome</keyword>
<dbReference type="AlphaFoldDB" id="A0A8J3BUI0"/>
<reference evidence="2" key="1">
    <citation type="journal article" date="2014" name="Int. J. Syst. Evol. Microbiol.">
        <title>Complete genome sequence of Corynebacterium casei LMG S-19264T (=DSM 44701T), isolated from a smear-ripened cheese.</title>
        <authorList>
            <consortium name="US DOE Joint Genome Institute (JGI-PGF)"/>
            <person name="Walter F."/>
            <person name="Albersmeier A."/>
            <person name="Kalinowski J."/>
            <person name="Ruckert C."/>
        </authorList>
    </citation>
    <scope>NUCLEOTIDE SEQUENCE</scope>
    <source>
        <strain evidence="2">CGMCC 4.7299</strain>
    </source>
</reference>
<dbReference type="EMBL" id="BMMX01000002">
    <property type="protein sequence ID" value="GGK78514.1"/>
    <property type="molecule type" value="Genomic_DNA"/>
</dbReference>
<protein>
    <submittedName>
        <fullName evidence="2">Uncharacterized protein</fullName>
    </submittedName>
</protein>
<feature type="compositionally biased region" description="Polar residues" evidence="1">
    <location>
        <begin position="263"/>
        <end position="284"/>
    </location>
</feature>
<feature type="region of interest" description="Disordered" evidence="1">
    <location>
        <begin position="116"/>
        <end position="150"/>
    </location>
</feature>
<proteinExistence type="predicted"/>
<feature type="compositionally biased region" description="Basic and acidic residues" evidence="1">
    <location>
        <begin position="384"/>
        <end position="397"/>
    </location>
</feature>
<evidence type="ECO:0000313" key="2">
    <source>
        <dbReference type="EMBL" id="GGK78514.1"/>
    </source>
</evidence>
<comment type="caution">
    <text evidence="2">The sequence shown here is derived from an EMBL/GenBank/DDBJ whole genome shotgun (WGS) entry which is preliminary data.</text>
</comment>
<gene>
    <name evidence="2" type="ORF">GCM10012284_10520</name>
</gene>
<feature type="region of interest" description="Disordered" evidence="1">
    <location>
        <begin position="1"/>
        <end position="104"/>
    </location>
</feature>
<feature type="region of interest" description="Disordered" evidence="1">
    <location>
        <begin position="384"/>
        <end position="406"/>
    </location>
</feature>
<feature type="compositionally biased region" description="Basic and acidic residues" evidence="1">
    <location>
        <begin position="116"/>
        <end position="135"/>
    </location>
</feature>
<reference evidence="2" key="2">
    <citation type="submission" date="2020-09" db="EMBL/GenBank/DDBJ databases">
        <authorList>
            <person name="Sun Q."/>
            <person name="Zhou Y."/>
        </authorList>
    </citation>
    <scope>NUCLEOTIDE SEQUENCE</scope>
    <source>
        <strain evidence="2">CGMCC 4.7299</strain>
    </source>
</reference>
<sequence length="467" mass="50597">MDFDIPREDDDRPDDHGVPDDPGWHPEVFDGIFASPTDGSDLPDELPPHDAAPLPPDQMIPALEEFARRLTGLEPAAERAEKPAAERTGKVETTRPGLAAPPVDLLTDLLDEAVRRRSADHSDRDAADAIRDHGTEGAPATYEGVGPRAPEPIPLPDDSILPERTHRHVQQVDAALELARGDPRFADFAQRVDNFAGQDLSTQAAEFPEVMRQAAHLVARFLTEDHDRLPVMAPPPATREQDWKRFLVHCRGARDMLTEPSDAPSQRPGTSPGTARPDTSSSRAASDPVRDTVDARGPDGPTYESPSPPDGRRDHPAPEPPGRISDLAIAAGRALAADPVKLKSMRLDLGRVVTVRDDQERRELTSRLRDRTDQAVLRAAAEAWKGRPTDGRPEDRSAQTPPPSSYRDASWLAEAAAILIQDVLFELAKAALFEMLLPGTTVLLPPTGLVDALFTAAGILTVVDGPG</sequence>
<evidence type="ECO:0000313" key="3">
    <source>
        <dbReference type="Proteomes" id="UP000656042"/>
    </source>
</evidence>
<dbReference type="Proteomes" id="UP000656042">
    <property type="component" value="Unassembled WGS sequence"/>
</dbReference>
<feature type="region of interest" description="Disordered" evidence="1">
    <location>
        <begin position="256"/>
        <end position="324"/>
    </location>
</feature>
<name>A0A8J3BUI0_9ACTN</name>
<feature type="compositionally biased region" description="Basic and acidic residues" evidence="1">
    <location>
        <begin position="288"/>
        <end position="297"/>
    </location>
</feature>
<feature type="compositionally biased region" description="Basic and acidic residues" evidence="1">
    <location>
        <begin position="1"/>
        <end position="28"/>
    </location>
</feature>
<evidence type="ECO:0000256" key="1">
    <source>
        <dbReference type="SAM" id="MobiDB-lite"/>
    </source>
</evidence>
<feature type="compositionally biased region" description="Basic and acidic residues" evidence="1">
    <location>
        <begin position="76"/>
        <end position="93"/>
    </location>
</feature>
<dbReference type="RefSeq" id="WP_189077950.1">
    <property type="nucleotide sequence ID" value="NZ_BMMX01000002.1"/>
</dbReference>